<dbReference type="InterPro" id="IPR000719">
    <property type="entry name" value="Prot_kinase_dom"/>
</dbReference>
<sequence>MYFPGPVIDQLLAREAVLRQFLEAGRERGSRDLARWIVRKAPNLFVITIMSQPEAYDKHIRITQWFRKNGTRDSTLNIEVSNGGDDAQTRHRWGPKPWLDSDSLHKADPRLRNISSADALTEHQWKVLVPVLSTKRIRYNFRVQTILPFTVFANPNEANGAFDDVYKAKIHAGYFVGYAPISSPLFPSQKHMIEQNFAKEAETLRIMNSHFCKNILRFVTAFSKGEDAETRRYFIIFEWAGGGSLEDLFEHHHHPEPVLSKTLVKEVIEQIAGLSHALEATHNKAKIRHGDLKPLKILWGEIHWDLEDWRLGPGQNHVNSIEWRGQEGLGTGTKYGTSLYEPPEVELGDVKVLGRQYDIWSMGCIMSEILIRLFYGYEGVKQFRSDVNNGQTRRERTMPCYEVVRDDNESQTTTAYKAKLRPVVEDWMDYIVKAPMCQPNMALGALNSTHQTGYSRVELPPQRAETRLGDDG</sequence>
<organism evidence="3 4">
    <name type="scientific">Lasiosphaeria ovina</name>
    <dbReference type="NCBI Taxonomy" id="92902"/>
    <lineage>
        <taxon>Eukaryota</taxon>
        <taxon>Fungi</taxon>
        <taxon>Dikarya</taxon>
        <taxon>Ascomycota</taxon>
        <taxon>Pezizomycotina</taxon>
        <taxon>Sordariomycetes</taxon>
        <taxon>Sordariomycetidae</taxon>
        <taxon>Sordariales</taxon>
        <taxon>Lasiosphaeriaceae</taxon>
        <taxon>Lasiosphaeria</taxon>
    </lineage>
</organism>
<dbReference type="InterPro" id="IPR011009">
    <property type="entry name" value="Kinase-like_dom_sf"/>
</dbReference>
<keyword evidence="3" id="KW-0418">Kinase</keyword>
<keyword evidence="4" id="KW-1185">Reference proteome</keyword>
<evidence type="ECO:0000256" key="1">
    <source>
        <dbReference type="SAM" id="MobiDB-lite"/>
    </source>
</evidence>
<dbReference type="EMBL" id="JAULSN010000015">
    <property type="protein sequence ID" value="KAK3358637.1"/>
    <property type="molecule type" value="Genomic_DNA"/>
</dbReference>
<dbReference type="PROSITE" id="PS50011">
    <property type="entry name" value="PROTEIN_KINASE_DOM"/>
    <property type="match status" value="1"/>
</dbReference>
<name>A0AAE0JTE4_9PEZI</name>
<dbReference type="GO" id="GO:0005524">
    <property type="term" value="F:ATP binding"/>
    <property type="evidence" value="ECO:0007669"/>
    <property type="project" value="InterPro"/>
</dbReference>
<evidence type="ECO:0000313" key="4">
    <source>
        <dbReference type="Proteomes" id="UP001287356"/>
    </source>
</evidence>
<dbReference type="SUPFAM" id="SSF56112">
    <property type="entry name" value="Protein kinase-like (PK-like)"/>
    <property type="match status" value="1"/>
</dbReference>
<reference evidence="3" key="2">
    <citation type="submission" date="2023-06" db="EMBL/GenBank/DDBJ databases">
        <authorList>
            <consortium name="Lawrence Berkeley National Laboratory"/>
            <person name="Haridas S."/>
            <person name="Hensen N."/>
            <person name="Bonometti L."/>
            <person name="Westerberg I."/>
            <person name="Brannstrom I.O."/>
            <person name="Guillou S."/>
            <person name="Cros-Aarteil S."/>
            <person name="Calhoun S."/>
            <person name="Kuo A."/>
            <person name="Mondo S."/>
            <person name="Pangilinan J."/>
            <person name="Riley R."/>
            <person name="Labutti K."/>
            <person name="Andreopoulos B."/>
            <person name="Lipzen A."/>
            <person name="Chen C."/>
            <person name="Yanf M."/>
            <person name="Daum C."/>
            <person name="Ng V."/>
            <person name="Clum A."/>
            <person name="Steindorff A."/>
            <person name="Ohm R."/>
            <person name="Martin F."/>
            <person name="Silar P."/>
            <person name="Natvig D."/>
            <person name="Lalanne C."/>
            <person name="Gautier V."/>
            <person name="Ament-Velasquez S.L."/>
            <person name="Kruys A."/>
            <person name="Hutchinson M.I."/>
            <person name="Powell A.J."/>
            <person name="Barry K."/>
            <person name="Miller A.N."/>
            <person name="Grigoriev I.V."/>
            <person name="Debuchy R."/>
            <person name="Gladieux P."/>
            <person name="Thoren M.H."/>
            <person name="Johannesson H."/>
        </authorList>
    </citation>
    <scope>NUCLEOTIDE SEQUENCE</scope>
    <source>
        <strain evidence="3">CBS 958.72</strain>
    </source>
</reference>
<dbReference type="Proteomes" id="UP001287356">
    <property type="component" value="Unassembled WGS sequence"/>
</dbReference>
<keyword evidence="3" id="KW-0808">Transferase</keyword>
<dbReference type="PANTHER" id="PTHR24359">
    <property type="entry name" value="SERINE/THREONINE-PROTEIN KINASE SBK1"/>
    <property type="match status" value="1"/>
</dbReference>
<reference evidence="3" key="1">
    <citation type="journal article" date="2023" name="Mol. Phylogenet. Evol.">
        <title>Genome-scale phylogeny and comparative genomics of the fungal order Sordariales.</title>
        <authorList>
            <person name="Hensen N."/>
            <person name="Bonometti L."/>
            <person name="Westerberg I."/>
            <person name="Brannstrom I.O."/>
            <person name="Guillou S."/>
            <person name="Cros-Aarteil S."/>
            <person name="Calhoun S."/>
            <person name="Haridas S."/>
            <person name="Kuo A."/>
            <person name="Mondo S."/>
            <person name="Pangilinan J."/>
            <person name="Riley R."/>
            <person name="LaButti K."/>
            <person name="Andreopoulos B."/>
            <person name="Lipzen A."/>
            <person name="Chen C."/>
            <person name="Yan M."/>
            <person name="Daum C."/>
            <person name="Ng V."/>
            <person name="Clum A."/>
            <person name="Steindorff A."/>
            <person name="Ohm R.A."/>
            <person name="Martin F."/>
            <person name="Silar P."/>
            <person name="Natvig D.O."/>
            <person name="Lalanne C."/>
            <person name="Gautier V."/>
            <person name="Ament-Velasquez S.L."/>
            <person name="Kruys A."/>
            <person name="Hutchinson M.I."/>
            <person name="Powell A.J."/>
            <person name="Barry K."/>
            <person name="Miller A.N."/>
            <person name="Grigoriev I.V."/>
            <person name="Debuchy R."/>
            <person name="Gladieux P."/>
            <person name="Hiltunen Thoren M."/>
            <person name="Johannesson H."/>
        </authorList>
    </citation>
    <scope>NUCLEOTIDE SEQUENCE</scope>
    <source>
        <strain evidence="3">CBS 958.72</strain>
    </source>
</reference>
<feature type="region of interest" description="Disordered" evidence="1">
    <location>
        <begin position="453"/>
        <end position="472"/>
    </location>
</feature>
<dbReference type="Gene3D" id="1.10.510.10">
    <property type="entry name" value="Transferase(Phosphotransferase) domain 1"/>
    <property type="match status" value="1"/>
</dbReference>
<proteinExistence type="predicted"/>
<dbReference type="SMART" id="SM00220">
    <property type="entry name" value="S_TKc"/>
    <property type="match status" value="1"/>
</dbReference>
<evidence type="ECO:0000259" key="2">
    <source>
        <dbReference type="PROSITE" id="PS50011"/>
    </source>
</evidence>
<gene>
    <name evidence="3" type="ORF">B0T24DRAFT_693182</name>
</gene>
<feature type="domain" description="Protein kinase" evidence="2">
    <location>
        <begin position="151"/>
        <end position="472"/>
    </location>
</feature>
<evidence type="ECO:0000313" key="3">
    <source>
        <dbReference type="EMBL" id="KAK3358637.1"/>
    </source>
</evidence>
<dbReference type="Pfam" id="PF00069">
    <property type="entry name" value="Pkinase"/>
    <property type="match status" value="1"/>
</dbReference>
<accession>A0AAE0JTE4</accession>
<dbReference type="PANTHER" id="PTHR24359:SF1">
    <property type="entry name" value="INHIBITOR OF NUCLEAR FACTOR KAPPA-B KINASE EPSILON SUBUNIT HOMOLOG 1-RELATED"/>
    <property type="match status" value="1"/>
</dbReference>
<dbReference type="AlphaFoldDB" id="A0AAE0JTE4"/>
<comment type="caution">
    <text evidence="3">The sequence shown here is derived from an EMBL/GenBank/DDBJ whole genome shotgun (WGS) entry which is preliminary data.</text>
</comment>
<dbReference type="GO" id="GO:0004674">
    <property type="term" value="F:protein serine/threonine kinase activity"/>
    <property type="evidence" value="ECO:0007669"/>
    <property type="project" value="TreeGrafter"/>
</dbReference>
<protein>
    <submittedName>
        <fullName evidence="3">Kinase-like domain-containing protein</fullName>
    </submittedName>
</protein>